<dbReference type="SMART" id="SM00490">
    <property type="entry name" value="HELICc"/>
    <property type="match status" value="1"/>
</dbReference>
<dbReference type="PANTHER" id="PTHR47964:SF1">
    <property type="entry name" value="ATP-DEPENDENT DNA HELICASE HOMOLOG RECG, CHLOROPLASTIC"/>
    <property type="match status" value="1"/>
</dbReference>
<dbReference type="Pfam" id="PF00270">
    <property type="entry name" value="DEAD"/>
    <property type="match status" value="1"/>
</dbReference>
<organism evidence="12 13">
    <name type="scientific">Hydrogenimonas thermophila</name>
    <dbReference type="NCBI Taxonomy" id="223786"/>
    <lineage>
        <taxon>Bacteria</taxon>
        <taxon>Pseudomonadati</taxon>
        <taxon>Campylobacterota</taxon>
        <taxon>Epsilonproteobacteria</taxon>
        <taxon>Campylobacterales</taxon>
        <taxon>Hydrogenimonadaceae</taxon>
        <taxon>Hydrogenimonas</taxon>
    </lineage>
</organism>
<keyword evidence="1 9" id="KW-0963">Cytoplasm</keyword>
<dbReference type="SUPFAM" id="SSF143517">
    <property type="entry name" value="TRCF domain-like"/>
    <property type="match status" value="1"/>
</dbReference>
<dbReference type="SUPFAM" id="SSF52540">
    <property type="entry name" value="P-loop containing nucleoside triphosphate hydrolases"/>
    <property type="match status" value="3"/>
</dbReference>
<dbReference type="CDD" id="cd17991">
    <property type="entry name" value="DEXHc_TRCF"/>
    <property type="match status" value="1"/>
</dbReference>
<dbReference type="Pfam" id="PF02559">
    <property type="entry name" value="CarD_TRCF_RID"/>
    <property type="match status" value="1"/>
</dbReference>
<reference evidence="12 13" key="1">
    <citation type="submission" date="2016-10" db="EMBL/GenBank/DDBJ databases">
        <authorList>
            <person name="de Groot N.N."/>
        </authorList>
    </citation>
    <scope>NUCLEOTIDE SEQUENCE [LARGE SCALE GENOMIC DNA]</scope>
    <source>
        <strain evidence="12 13">EP1-55-1</strain>
    </source>
</reference>
<comment type="similarity">
    <text evidence="9">In the N-terminal section; belongs to the UvrB family.</text>
</comment>
<dbReference type="InterPro" id="IPR036101">
    <property type="entry name" value="CarD-like/TRCF_RID_sf"/>
</dbReference>
<dbReference type="NCBIfam" id="TIGR00580">
    <property type="entry name" value="mfd"/>
    <property type="match status" value="1"/>
</dbReference>
<dbReference type="OrthoDB" id="9804325at2"/>
<dbReference type="STRING" id="223786.SAMN05216234_1441"/>
<sequence length="990" mass="112023">MIEANFYDYLQQKEPPQILVVENDKEAQTAKAVAKILGFDTVVLPDFRATFGEDLRSWKEELFELNSALKEYYQKNIQNLLLIVPFHTLIYLLPKPELLDTFSISFGDDIDLENLKNRLYAWGYSFVDVVETKGEVSIRGDIIDIFSPNANNPWRISLFDTEVESIRTFEVENQKSNKNEEIEEIMIAPALFSFSTEQFEALQKKVEASDSDVFVKDVASLGFWYLDELSHDLMAGKRAVAIKNLQDEIVFAYEHAKNALPKERFNLEVIPETKRAKVIEPINVDLLTENYPERELVIVAESDALVRRSPIKELARATIVKTDGVVNLLTPDKIIVSLNKPFKKRVVKRPTILLDDLKPGDYVVHESYGVGIFKGIEPHQVLGAMRDFVHITYQNDDTLLLPVENLDMIDRYIAEGGSLPVLDRLGKGGFGKLKAKVKDRLFAIASEIVNMSAKRLLMKGAVIKTDIPELMQFREAAGFEYTPDQIKAVEEIFADLSSGRVMDRLLSGDVGFGKTEVAMNAILAVVKSGYQSAFVVPTTLLSSQHFKSVRDRLDPFGVRVDKLDRFTTAKQKKRILEELEKGELDVVIGTHALLGATFKNLGLVIIDEEHKFGVKQKEALKQMSVNVHLLSMSATPIPRSLNMALSKIKGYSELRTPPVERKGVRTFVKSFDETVVKEAIMRELRRGGQLFYVYNSIAGIESKKEELLEILPDLRILILHSKITAVQTEKEILKFEAGQYDLLLSTSIIESGIHMPKVNTMIVDGADRFGMADLHQLRGRVGRGKLEGYCYFLVENKDALSEQAKRRLIALESNSFLGSGAVLAYHDLEIRGGGNLIGESQSGHIKQIGYALYLKMLEDAIRALSQESAPERKRVDIKLSITAYISEELVSHDRVRLELYRRLSSCESVHDVIEIEQEIEDRFGKPDLPTRQFLDLVTIKVLAQQKGVERISNYNEHITIQYNEENKTTCKARSRDDDDLIATVLEELRK</sequence>
<dbReference type="InterPro" id="IPR047112">
    <property type="entry name" value="RecG/Mfd"/>
</dbReference>
<dbReference type="HAMAP" id="MF_00969">
    <property type="entry name" value="TRCF"/>
    <property type="match status" value="1"/>
</dbReference>
<dbReference type="PROSITE" id="PS51194">
    <property type="entry name" value="HELICASE_CTER"/>
    <property type="match status" value="1"/>
</dbReference>
<dbReference type="GO" id="GO:0000716">
    <property type="term" value="P:transcription-coupled nucleotide-excision repair, DNA damage recognition"/>
    <property type="evidence" value="ECO:0007669"/>
    <property type="project" value="UniProtKB-UniRule"/>
</dbReference>
<evidence type="ECO:0000256" key="7">
    <source>
        <dbReference type="ARBA" id="ARBA00023125"/>
    </source>
</evidence>
<dbReference type="Gene3D" id="3.90.1150.50">
    <property type="entry name" value="Transcription-repair-coupling factor, D7 domain"/>
    <property type="match status" value="1"/>
</dbReference>
<keyword evidence="13" id="KW-1185">Reference proteome</keyword>
<evidence type="ECO:0000313" key="13">
    <source>
        <dbReference type="Proteomes" id="UP000199227"/>
    </source>
</evidence>
<gene>
    <name evidence="9" type="primary">mfd</name>
    <name evidence="12" type="ORF">SAMN05216234_1441</name>
</gene>
<dbReference type="GO" id="GO:0016787">
    <property type="term" value="F:hydrolase activity"/>
    <property type="evidence" value="ECO:0007669"/>
    <property type="project" value="UniProtKB-KW"/>
</dbReference>
<name>A0A1I5TH20_9BACT</name>
<feature type="domain" description="Helicase ATP-binding" evidence="10">
    <location>
        <begin position="495"/>
        <end position="654"/>
    </location>
</feature>
<feature type="domain" description="Helicase C-terminal" evidence="11">
    <location>
        <begin position="676"/>
        <end position="829"/>
    </location>
</feature>
<dbReference type="InterPro" id="IPR037235">
    <property type="entry name" value="TRCF-like_C_D7"/>
</dbReference>
<dbReference type="Gene3D" id="3.40.50.300">
    <property type="entry name" value="P-loop containing nucleotide triphosphate hydrolases"/>
    <property type="match status" value="2"/>
</dbReference>
<dbReference type="GO" id="GO:0003678">
    <property type="term" value="F:DNA helicase activity"/>
    <property type="evidence" value="ECO:0007669"/>
    <property type="project" value="TreeGrafter"/>
</dbReference>
<keyword evidence="3 9" id="KW-0227">DNA damage</keyword>
<keyword evidence="5 12" id="KW-0347">Helicase</keyword>
<dbReference type="GO" id="GO:0005737">
    <property type="term" value="C:cytoplasm"/>
    <property type="evidence" value="ECO:0007669"/>
    <property type="project" value="UniProtKB-SubCell"/>
</dbReference>
<dbReference type="InterPro" id="IPR027417">
    <property type="entry name" value="P-loop_NTPase"/>
</dbReference>
<evidence type="ECO:0000256" key="2">
    <source>
        <dbReference type="ARBA" id="ARBA00022741"/>
    </source>
</evidence>
<dbReference type="InterPro" id="IPR005118">
    <property type="entry name" value="TRCF_C"/>
</dbReference>
<evidence type="ECO:0000256" key="6">
    <source>
        <dbReference type="ARBA" id="ARBA00022840"/>
    </source>
</evidence>
<dbReference type="Pfam" id="PF03461">
    <property type="entry name" value="TRCF"/>
    <property type="match status" value="1"/>
</dbReference>
<keyword evidence="7 9" id="KW-0238">DNA-binding</keyword>
<dbReference type="GO" id="GO:0003684">
    <property type="term" value="F:damaged DNA binding"/>
    <property type="evidence" value="ECO:0007669"/>
    <property type="project" value="InterPro"/>
</dbReference>
<proteinExistence type="inferred from homology"/>
<keyword evidence="2 9" id="KW-0547">Nucleotide-binding</keyword>
<comment type="similarity">
    <text evidence="9">In the C-terminal section; belongs to the helicase family. RecG subfamily.</text>
</comment>
<dbReference type="InterPro" id="IPR011545">
    <property type="entry name" value="DEAD/DEAH_box_helicase_dom"/>
</dbReference>
<evidence type="ECO:0000256" key="4">
    <source>
        <dbReference type="ARBA" id="ARBA00022801"/>
    </source>
</evidence>
<evidence type="ECO:0000256" key="9">
    <source>
        <dbReference type="HAMAP-Rule" id="MF_00969"/>
    </source>
</evidence>
<evidence type="ECO:0000256" key="5">
    <source>
        <dbReference type="ARBA" id="ARBA00022806"/>
    </source>
</evidence>
<dbReference type="SMART" id="SM00487">
    <property type="entry name" value="DEXDc"/>
    <property type="match status" value="1"/>
</dbReference>
<dbReference type="RefSeq" id="WP_092913784.1">
    <property type="nucleotide sequence ID" value="NZ_FOXB01000044.1"/>
</dbReference>
<dbReference type="InterPro" id="IPR041471">
    <property type="entry name" value="UvrB_inter"/>
</dbReference>
<dbReference type="GO" id="GO:0006355">
    <property type="term" value="P:regulation of DNA-templated transcription"/>
    <property type="evidence" value="ECO:0007669"/>
    <property type="project" value="UniProtKB-UniRule"/>
</dbReference>
<dbReference type="GO" id="GO:0005524">
    <property type="term" value="F:ATP binding"/>
    <property type="evidence" value="ECO:0007669"/>
    <property type="project" value="UniProtKB-UniRule"/>
</dbReference>
<dbReference type="InterPro" id="IPR001650">
    <property type="entry name" value="Helicase_C-like"/>
</dbReference>
<dbReference type="Proteomes" id="UP000199227">
    <property type="component" value="Unassembled WGS sequence"/>
</dbReference>
<dbReference type="InterPro" id="IPR004576">
    <property type="entry name" value="Mfd"/>
</dbReference>
<dbReference type="InterPro" id="IPR003711">
    <property type="entry name" value="CarD-like/TRCF_RID"/>
</dbReference>
<dbReference type="PROSITE" id="PS51192">
    <property type="entry name" value="HELICASE_ATP_BIND_1"/>
    <property type="match status" value="1"/>
</dbReference>
<protein>
    <recommendedName>
        <fullName evidence="9">Transcription-repair-coupling factor</fullName>
        <shortName evidence="9">TRCF</shortName>
        <ecNumber evidence="9">3.6.4.-</ecNumber>
    </recommendedName>
</protein>
<dbReference type="InterPro" id="IPR014001">
    <property type="entry name" value="Helicase_ATP-bd"/>
</dbReference>
<keyword evidence="6 9" id="KW-0067">ATP-binding</keyword>
<keyword evidence="8 9" id="KW-0234">DNA repair</keyword>
<accession>A0A1I5TH20</accession>
<dbReference type="EC" id="3.6.4.-" evidence="9"/>
<dbReference type="SUPFAM" id="SSF141259">
    <property type="entry name" value="CarD-like"/>
    <property type="match status" value="1"/>
</dbReference>
<keyword evidence="4 9" id="KW-0378">Hydrolase</keyword>
<dbReference type="EMBL" id="FOXB01000044">
    <property type="protein sequence ID" value="SFP81967.1"/>
    <property type="molecule type" value="Genomic_DNA"/>
</dbReference>
<evidence type="ECO:0000313" key="12">
    <source>
        <dbReference type="EMBL" id="SFP81967.1"/>
    </source>
</evidence>
<dbReference type="PANTHER" id="PTHR47964">
    <property type="entry name" value="ATP-DEPENDENT DNA HELICASE HOMOLOG RECG, CHLOROPLASTIC"/>
    <property type="match status" value="1"/>
</dbReference>
<evidence type="ECO:0000256" key="1">
    <source>
        <dbReference type="ARBA" id="ARBA00022490"/>
    </source>
</evidence>
<dbReference type="Gene3D" id="3.30.2060.10">
    <property type="entry name" value="Penicillin-binding protein 1b domain"/>
    <property type="match status" value="1"/>
</dbReference>
<dbReference type="SMART" id="SM00982">
    <property type="entry name" value="TRCF"/>
    <property type="match status" value="1"/>
</dbReference>
<evidence type="ECO:0000259" key="10">
    <source>
        <dbReference type="PROSITE" id="PS51192"/>
    </source>
</evidence>
<comment type="function">
    <text evidence="9">Couples transcription and DNA repair by recognizing RNA polymerase (RNAP) stalled at DNA lesions. Mediates ATP-dependent release of RNAP and its truncated transcript from the DNA, and recruitment of nucleotide excision repair machinery to the damaged site.</text>
</comment>
<dbReference type="Gene3D" id="2.40.10.170">
    <property type="match status" value="1"/>
</dbReference>
<evidence type="ECO:0000256" key="8">
    <source>
        <dbReference type="ARBA" id="ARBA00023204"/>
    </source>
</evidence>
<dbReference type="AlphaFoldDB" id="A0A1I5TH20"/>
<dbReference type="Pfam" id="PF00271">
    <property type="entry name" value="Helicase_C"/>
    <property type="match status" value="1"/>
</dbReference>
<comment type="subcellular location">
    <subcellularLocation>
        <location evidence="9">Cytoplasm</location>
    </subcellularLocation>
</comment>
<dbReference type="SMART" id="SM01058">
    <property type="entry name" value="CarD_TRCF"/>
    <property type="match status" value="1"/>
</dbReference>
<evidence type="ECO:0000256" key="3">
    <source>
        <dbReference type="ARBA" id="ARBA00022763"/>
    </source>
</evidence>
<dbReference type="Pfam" id="PF17757">
    <property type="entry name" value="UvrB_inter"/>
    <property type="match status" value="1"/>
</dbReference>
<evidence type="ECO:0000259" key="11">
    <source>
        <dbReference type="PROSITE" id="PS51194"/>
    </source>
</evidence>